<reference evidence="1 2" key="1">
    <citation type="journal article" date="2019" name="Nat. Ecol. Evol.">
        <title>Megaphylogeny resolves global patterns of mushroom evolution.</title>
        <authorList>
            <person name="Varga T."/>
            <person name="Krizsan K."/>
            <person name="Foldi C."/>
            <person name="Dima B."/>
            <person name="Sanchez-Garcia M."/>
            <person name="Sanchez-Ramirez S."/>
            <person name="Szollosi G.J."/>
            <person name="Szarkandi J.G."/>
            <person name="Papp V."/>
            <person name="Albert L."/>
            <person name="Andreopoulos W."/>
            <person name="Angelini C."/>
            <person name="Antonin V."/>
            <person name="Barry K.W."/>
            <person name="Bougher N.L."/>
            <person name="Buchanan P."/>
            <person name="Buyck B."/>
            <person name="Bense V."/>
            <person name="Catcheside P."/>
            <person name="Chovatia M."/>
            <person name="Cooper J."/>
            <person name="Damon W."/>
            <person name="Desjardin D."/>
            <person name="Finy P."/>
            <person name="Geml J."/>
            <person name="Haridas S."/>
            <person name="Hughes K."/>
            <person name="Justo A."/>
            <person name="Karasinski D."/>
            <person name="Kautmanova I."/>
            <person name="Kiss B."/>
            <person name="Kocsube S."/>
            <person name="Kotiranta H."/>
            <person name="LaButti K.M."/>
            <person name="Lechner B.E."/>
            <person name="Liimatainen K."/>
            <person name="Lipzen A."/>
            <person name="Lukacs Z."/>
            <person name="Mihaltcheva S."/>
            <person name="Morgado L.N."/>
            <person name="Niskanen T."/>
            <person name="Noordeloos M.E."/>
            <person name="Ohm R.A."/>
            <person name="Ortiz-Santana B."/>
            <person name="Ovrebo C."/>
            <person name="Racz N."/>
            <person name="Riley R."/>
            <person name="Savchenko A."/>
            <person name="Shiryaev A."/>
            <person name="Soop K."/>
            <person name="Spirin V."/>
            <person name="Szebenyi C."/>
            <person name="Tomsovsky M."/>
            <person name="Tulloss R.E."/>
            <person name="Uehling J."/>
            <person name="Grigoriev I.V."/>
            <person name="Vagvolgyi C."/>
            <person name="Papp T."/>
            <person name="Martin F.M."/>
            <person name="Miettinen O."/>
            <person name="Hibbett D.S."/>
            <person name="Nagy L.G."/>
        </authorList>
    </citation>
    <scope>NUCLEOTIDE SEQUENCE [LARGE SCALE GENOMIC DNA]</scope>
    <source>
        <strain evidence="1 2">FP101781</strain>
    </source>
</reference>
<evidence type="ECO:0000313" key="2">
    <source>
        <dbReference type="Proteomes" id="UP000298030"/>
    </source>
</evidence>
<protein>
    <submittedName>
        <fullName evidence="1">Uncharacterized protein</fullName>
    </submittedName>
</protein>
<dbReference type="AlphaFoldDB" id="A0A4Y7SC83"/>
<sequence length="176" mass="19642">MFSVTRHRIIEFRAHATVTNPTAGSLSVRYFCSKHGQELWAVHTRPLVEAFLSEEVVTTLCVANFVTALDRVLTPSNGGWPKGPLKRGPTNPGNHQTVVSSVGERTSNGCQRRFDGDVGFGCSRNAPPTALERRSRWNAGIKVCDMVRTRHCWSTCRPLPIFHRPFGSSPQLSLWR</sequence>
<accession>A0A4Y7SC83</accession>
<dbReference type="Proteomes" id="UP000298030">
    <property type="component" value="Unassembled WGS sequence"/>
</dbReference>
<comment type="caution">
    <text evidence="1">The sequence shown here is derived from an EMBL/GenBank/DDBJ whole genome shotgun (WGS) entry which is preliminary data.</text>
</comment>
<gene>
    <name evidence="1" type="ORF">FA13DRAFT_506488</name>
</gene>
<evidence type="ECO:0000313" key="1">
    <source>
        <dbReference type="EMBL" id="TEB19034.1"/>
    </source>
</evidence>
<proteinExistence type="predicted"/>
<keyword evidence="2" id="KW-1185">Reference proteome</keyword>
<organism evidence="1 2">
    <name type="scientific">Coprinellus micaceus</name>
    <name type="common">Glistening ink-cap mushroom</name>
    <name type="synonym">Coprinus micaceus</name>
    <dbReference type="NCBI Taxonomy" id="71717"/>
    <lineage>
        <taxon>Eukaryota</taxon>
        <taxon>Fungi</taxon>
        <taxon>Dikarya</taxon>
        <taxon>Basidiomycota</taxon>
        <taxon>Agaricomycotina</taxon>
        <taxon>Agaricomycetes</taxon>
        <taxon>Agaricomycetidae</taxon>
        <taxon>Agaricales</taxon>
        <taxon>Agaricineae</taxon>
        <taxon>Psathyrellaceae</taxon>
        <taxon>Coprinellus</taxon>
    </lineage>
</organism>
<dbReference type="EMBL" id="QPFP01000210">
    <property type="protein sequence ID" value="TEB19034.1"/>
    <property type="molecule type" value="Genomic_DNA"/>
</dbReference>
<name>A0A4Y7SC83_COPMI</name>